<gene>
    <name evidence="1" type="ORF">OH806_06105</name>
</gene>
<evidence type="ECO:0000313" key="1">
    <source>
        <dbReference type="EMBL" id="MCW3160837.1"/>
    </source>
</evidence>
<keyword evidence="2" id="KW-1185">Reference proteome</keyword>
<protein>
    <submittedName>
        <fullName evidence="1">Uncharacterized protein</fullName>
    </submittedName>
</protein>
<dbReference type="Proteomes" id="UP001163719">
    <property type="component" value="Unassembled WGS sequence"/>
</dbReference>
<reference evidence="1" key="1">
    <citation type="submission" date="2022-10" db="EMBL/GenBank/DDBJ databases">
        <title>Chryseobacterium babae sp. nov. isolated from the gut of the beetle Oryctes rhinoceros, and Chryseobacterium kimseyorum sp. nov., isolated from a stick insect rearing cage.</title>
        <authorList>
            <person name="Shelomi M."/>
            <person name="Han C.-J."/>
            <person name="Chen W.-M."/>
            <person name="Chen H.-K."/>
            <person name="Liaw S.-J."/>
            <person name="Muhle E."/>
            <person name="Clermont D."/>
        </authorList>
    </citation>
    <scope>NUCLEOTIDE SEQUENCE</scope>
    <source>
        <strain evidence="1">WLa1L2M3</strain>
    </source>
</reference>
<evidence type="ECO:0000313" key="2">
    <source>
        <dbReference type="Proteomes" id="UP001163719"/>
    </source>
</evidence>
<name>A0ABT3HM19_9FLAO</name>
<sequence>MIKKIHPSIIIQKWIFLFLVHVCAFVKAGNGSGFTVSGGAVLYFSDSVVSKVSQEKTAIYVVENTIITGLDKSVVKIIRKKTTPSKLKLTSPHKLQEKFVVKEKKQPDINRKSSVSIFPSDIFFGSGAWKFFPQFVVSSIQFSFKKNIAVKAYNILVINKYLSHPIDFPSKDVLLFIIFIFLTVFRLRPPPYSKGTIT</sequence>
<dbReference type="RefSeq" id="WP_264742782.1">
    <property type="nucleotide sequence ID" value="NZ_JAPDHV010000002.1"/>
</dbReference>
<dbReference type="EMBL" id="JAPDHV010000002">
    <property type="protein sequence ID" value="MCW3160837.1"/>
    <property type="molecule type" value="Genomic_DNA"/>
</dbReference>
<accession>A0ABT3HM19</accession>
<comment type="caution">
    <text evidence="1">The sequence shown here is derived from an EMBL/GenBank/DDBJ whole genome shotgun (WGS) entry which is preliminary data.</text>
</comment>
<organism evidence="1 2">
    <name type="scientific">Chryseobacterium oryctis</name>
    <dbReference type="NCBI Taxonomy" id="2952618"/>
    <lineage>
        <taxon>Bacteria</taxon>
        <taxon>Pseudomonadati</taxon>
        <taxon>Bacteroidota</taxon>
        <taxon>Flavobacteriia</taxon>
        <taxon>Flavobacteriales</taxon>
        <taxon>Weeksellaceae</taxon>
        <taxon>Chryseobacterium group</taxon>
        <taxon>Chryseobacterium</taxon>
    </lineage>
</organism>
<proteinExistence type="predicted"/>